<dbReference type="GeneID" id="20080113"/>
<dbReference type="Gene3D" id="3.20.20.140">
    <property type="entry name" value="Metal-dependent hydrolases"/>
    <property type="match status" value="1"/>
</dbReference>
<dbReference type="SUPFAM" id="SSF51556">
    <property type="entry name" value="Metallo-dependent hydrolases"/>
    <property type="match status" value="1"/>
</dbReference>
<dbReference type="RefSeq" id="XP_008865032.1">
    <property type="nucleotide sequence ID" value="XM_008866810.1"/>
</dbReference>
<dbReference type="AlphaFoldDB" id="A0A024UM92"/>
<dbReference type="PANTHER" id="PTHR47176">
    <property type="entry name" value="OSJNBA0020J04.13 PROTEIN"/>
    <property type="match status" value="1"/>
</dbReference>
<reference evidence="2" key="1">
    <citation type="submission" date="2013-12" db="EMBL/GenBank/DDBJ databases">
        <title>The Genome Sequence of Aphanomyces invadans NJM9701.</title>
        <authorList>
            <consortium name="The Broad Institute Genomics Platform"/>
            <person name="Russ C."/>
            <person name="Tyler B."/>
            <person name="van West P."/>
            <person name="Dieguez-Uribeondo J."/>
            <person name="Young S.K."/>
            <person name="Zeng Q."/>
            <person name="Gargeya S."/>
            <person name="Fitzgerald M."/>
            <person name="Abouelleil A."/>
            <person name="Alvarado L."/>
            <person name="Chapman S.B."/>
            <person name="Gainer-Dewar J."/>
            <person name="Goldberg J."/>
            <person name="Griggs A."/>
            <person name="Gujja S."/>
            <person name="Hansen M."/>
            <person name="Howarth C."/>
            <person name="Imamovic A."/>
            <person name="Ireland A."/>
            <person name="Larimer J."/>
            <person name="McCowan C."/>
            <person name="Murphy C."/>
            <person name="Pearson M."/>
            <person name="Poon T.W."/>
            <person name="Priest M."/>
            <person name="Roberts A."/>
            <person name="Saif S."/>
            <person name="Shea T."/>
            <person name="Sykes S."/>
            <person name="Wortman J."/>
            <person name="Nusbaum C."/>
            <person name="Birren B."/>
        </authorList>
    </citation>
    <scope>NUCLEOTIDE SEQUENCE [LARGE SCALE GENOMIC DNA]</scope>
    <source>
        <strain evidence="2">NJM9701</strain>
    </source>
</reference>
<evidence type="ECO:0000256" key="1">
    <source>
        <dbReference type="PIRSR" id="PIRSR005902-1"/>
    </source>
</evidence>
<dbReference type="PIRSF" id="PIRSF005902">
    <property type="entry name" value="DNase_TatD"/>
    <property type="match status" value="1"/>
</dbReference>
<dbReference type="InterPro" id="IPR001130">
    <property type="entry name" value="TatD-like"/>
</dbReference>
<accession>A0A024UM92</accession>
<dbReference type="GO" id="GO:0016788">
    <property type="term" value="F:hydrolase activity, acting on ester bonds"/>
    <property type="evidence" value="ECO:0007669"/>
    <property type="project" value="InterPro"/>
</dbReference>
<dbReference type="CDD" id="cd01310">
    <property type="entry name" value="TatD_DNAse"/>
    <property type="match status" value="1"/>
</dbReference>
<dbReference type="eggNOG" id="KOG3020">
    <property type="taxonomic scope" value="Eukaryota"/>
</dbReference>
<feature type="binding site" evidence="1">
    <location>
        <position position="160"/>
    </location>
    <ligand>
        <name>a divalent metal cation</name>
        <dbReference type="ChEBI" id="CHEBI:60240"/>
        <label>2</label>
    </ligand>
</feature>
<name>A0A024UM92_9STRA</name>
<evidence type="ECO:0000313" key="2">
    <source>
        <dbReference type="EMBL" id="ETW06957.1"/>
    </source>
</evidence>
<dbReference type="PANTHER" id="PTHR47176:SF1">
    <property type="entry name" value="OS04G0577500 PROTEIN"/>
    <property type="match status" value="1"/>
</dbReference>
<dbReference type="GO" id="GO:0046872">
    <property type="term" value="F:metal ion binding"/>
    <property type="evidence" value="ECO:0007669"/>
    <property type="project" value="UniProtKB-KW"/>
</dbReference>
<organism evidence="2">
    <name type="scientific">Aphanomyces invadans</name>
    <dbReference type="NCBI Taxonomy" id="157072"/>
    <lineage>
        <taxon>Eukaryota</taxon>
        <taxon>Sar</taxon>
        <taxon>Stramenopiles</taxon>
        <taxon>Oomycota</taxon>
        <taxon>Saprolegniomycetes</taxon>
        <taxon>Saprolegniales</taxon>
        <taxon>Verrucalvaceae</taxon>
        <taxon>Aphanomyces</taxon>
    </lineage>
</organism>
<feature type="binding site" evidence="1">
    <location>
        <position position="11"/>
    </location>
    <ligand>
        <name>a divalent metal cation</name>
        <dbReference type="ChEBI" id="CHEBI:60240"/>
        <label>1</label>
    </ligand>
</feature>
<sequence>MARPLVDTHCHLQDPRLRSTLSDVLCRAAKAGLTHICNCSCNEVEWSDFSSLLQDTPASPKIVPAFGLHPWYAGEASPTYLNTLRSILHQYPFSLMGELGLCKSRRGKQVPIHVQEQRCREQLQLAEELQRPVVLHCVGAHGRLLNLLTHAPLLPHAILHAYSGSQDMVKAFIKLQFPVYFSFTAKQCVDMATSAKIRTIVAAVPLNRLLVETDAPDQRPSYAPSADAPVAFLDMDDLIKLEHNDPTAVKFALNYVALCMGRSVDEVATQIYTNAMEAYQFSPQENE</sequence>
<protein>
    <recommendedName>
        <fullName evidence="3">TatD family hydrolase</fullName>
    </recommendedName>
</protein>
<feature type="binding site" evidence="1">
    <location>
        <position position="98"/>
    </location>
    <ligand>
        <name>a divalent metal cation</name>
        <dbReference type="ChEBI" id="CHEBI:60240"/>
        <label>1</label>
    </ligand>
</feature>
<feature type="binding site" evidence="1">
    <location>
        <position position="9"/>
    </location>
    <ligand>
        <name>a divalent metal cation</name>
        <dbReference type="ChEBI" id="CHEBI:60240"/>
        <label>1</label>
    </ligand>
</feature>
<dbReference type="InterPro" id="IPR032466">
    <property type="entry name" value="Metal_Hydrolase"/>
</dbReference>
<dbReference type="OrthoDB" id="6079689at2759"/>
<feature type="binding site" evidence="1">
    <location>
        <position position="136"/>
    </location>
    <ligand>
        <name>a divalent metal cation</name>
        <dbReference type="ChEBI" id="CHEBI:60240"/>
        <label>2</label>
    </ligand>
</feature>
<feature type="binding site" evidence="1">
    <location>
        <position position="214"/>
    </location>
    <ligand>
        <name>a divalent metal cation</name>
        <dbReference type="ChEBI" id="CHEBI:60240"/>
        <label>1</label>
    </ligand>
</feature>
<dbReference type="VEuPathDB" id="FungiDB:H310_03063"/>
<gene>
    <name evidence="2" type="ORF">H310_03063</name>
</gene>
<proteinExistence type="predicted"/>
<evidence type="ECO:0008006" key="3">
    <source>
        <dbReference type="Google" id="ProtNLM"/>
    </source>
</evidence>
<keyword evidence="1" id="KW-0479">Metal-binding</keyword>
<dbReference type="EMBL" id="KI913955">
    <property type="protein sequence ID" value="ETW06957.1"/>
    <property type="molecule type" value="Genomic_DNA"/>
</dbReference>
<dbReference type="Pfam" id="PF01026">
    <property type="entry name" value="TatD_DNase"/>
    <property type="match status" value="1"/>
</dbReference>